<dbReference type="InParanoid" id="T0SAG7"/>
<dbReference type="Gene3D" id="1.20.1250.20">
    <property type="entry name" value="MFS general substrate transporter like domains"/>
    <property type="match status" value="1"/>
</dbReference>
<evidence type="ECO:0000256" key="7">
    <source>
        <dbReference type="SAM" id="Phobius"/>
    </source>
</evidence>
<keyword evidence="3" id="KW-0813">Transport</keyword>
<feature type="transmembrane region" description="Helical" evidence="7">
    <location>
        <begin position="97"/>
        <end position="115"/>
    </location>
</feature>
<evidence type="ECO:0000256" key="6">
    <source>
        <dbReference type="ARBA" id="ARBA00023136"/>
    </source>
</evidence>
<evidence type="ECO:0000313" key="9">
    <source>
        <dbReference type="Proteomes" id="UP000030762"/>
    </source>
</evidence>
<feature type="transmembrane region" description="Helical" evidence="7">
    <location>
        <begin position="286"/>
        <end position="305"/>
    </location>
</feature>
<organism evidence="8 9">
    <name type="scientific">Saprolegnia diclina (strain VS20)</name>
    <dbReference type="NCBI Taxonomy" id="1156394"/>
    <lineage>
        <taxon>Eukaryota</taxon>
        <taxon>Sar</taxon>
        <taxon>Stramenopiles</taxon>
        <taxon>Oomycota</taxon>
        <taxon>Saprolegniomycetes</taxon>
        <taxon>Saprolegniales</taxon>
        <taxon>Saprolegniaceae</taxon>
        <taxon>Saprolegnia</taxon>
    </lineage>
</organism>
<comment type="subcellular location">
    <subcellularLocation>
        <location evidence="1">Membrane</location>
        <topology evidence="1">Multi-pass membrane protein</topology>
    </subcellularLocation>
</comment>
<keyword evidence="6 7" id="KW-0472">Membrane</keyword>
<feature type="transmembrane region" description="Helical" evidence="7">
    <location>
        <begin position="242"/>
        <end position="261"/>
    </location>
</feature>
<comment type="similarity">
    <text evidence="2">Belongs to the major facilitator superfamily. Folate-biopterin transporter (TC 2.A.71) family.</text>
</comment>
<evidence type="ECO:0000313" key="8">
    <source>
        <dbReference type="EMBL" id="EQC42313.1"/>
    </source>
</evidence>
<dbReference type="InterPro" id="IPR036259">
    <property type="entry name" value="MFS_trans_sf"/>
</dbReference>
<feature type="transmembrane region" description="Helical" evidence="7">
    <location>
        <begin position="463"/>
        <end position="484"/>
    </location>
</feature>
<feature type="transmembrane region" description="Helical" evidence="7">
    <location>
        <begin position="355"/>
        <end position="379"/>
    </location>
</feature>
<proteinExistence type="inferred from homology"/>
<evidence type="ECO:0000256" key="3">
    <source>
        <dbReference type="ARBA" id="ARBA00022448"/>
    </source>
</evidence>
<dbReference type="GO" id="GO:0016020">
    <property type="term" value="C:membrane"/>
    <property type="evidence" value="ECO:0007669"/>
    <property type="project" value="UniProtKB-SubCell"/>
</dbReference>
<evidence type="ECO:0000256" key="5">
    <source>
        <dbReference type="ARBA" id="ARBA00022989"/>
    </source>
</evidence>
<feature type="transmembrane region" description="Helical" evidence="7">
    <location>
        <begin position="172"/>
        <end position="191"/>
    </location>
</feature>
<feature type="transmembrane region" description="Helical" evidence="7">
    <location>
        <begin position="122"/>
        <end position="143"/>
    </location>
</feature>
<name>T0SAG7_SAPDV</name>
<feature type="transmembrane region" description="Helical" evidence="7">
    <location>
        <begin position="52"/>
        <end position="77"/>
    </location>
</feature>
<dbReference type="OMA" id="CTIFNVW"/>
<dbReference type="PANTHER" id="PTHR31585">
    <property type="entry name" value="FOLATE-BIOPTERIN TRANSPORTER 1, CHLOROPLASTIC"/>
    <property type="match status" value="1"/>
</dbReference>
<reference evidence="8 9" key="1">
    <citation type="submission" date="2012-04" db="EMBL/GenBank/DDBJ databases">
        <title>The Genome Sequence of Saprolegnia declina VS20.</title>
        <authorList>
            <consortium name="The Broad Institute Genome Sequencing Platform"/>
            <person name="Russ C."/>
            <person name="Nusbaum C."/>
            <person name="Tyler B."/>
            <person name="van West P."/>
            <person name="Dieguez-Uribeondo J."/>
            <person name="de Bruijn I."/>
            <person name="Tripathy S."/>
            <person name="Jiang R."/>
            <person name="Young S.K."/>
            <person name="Zeng Q."/>
            <person name="Gargeya S."/>
            <person name="Fitzgerald M."/>
            <person name="Haas B."/>
            <person name="Abouelleil A."/>
            <person name="Alvarado L."/>
            <person name="Arachchi H.M."/>
            <person name="Berlin A."/>
            <person name="Chapman S.B."/>
            <person name="Goldberg J."/>
            <person name="Griggs A."/>
            <person name="Gujja S."/>
            <person name="Hansen M."/>
            <person name="Howarth C."/>
            <person name="Imamovic A."/>
            <person name="Larimer J."/>
            <person name="McCowen C."/>
            <person name="Montmayeur A."/>
            <person name="Murphy C."/>
            <person name="Neiman D."/>
            <person name="Pearson M."/>
            <person name="Priest M."/>
            <person name="Roberts A."/>
            <person name="Saif S."/>
            <person name="Shea T."/>
            <person name="Sisk P."/>
            <person name="Sykes S."/>
            <person name="Wortman J."/>
            <person name="Nusbaum C."/>
            <person name="Birren B."/>
        </authorList>
    </citation>
    <scope>NUCLEOTIDE SEQUENCE [LARGE SCALE GENOMIC DNA]</scope>
    <source>
        <strain evidence="8 9">VS20</strain>
    </source>
</reference>
<feature type="transmembrane region" description="Helical" evidence="7">
    <location>
        <begin position="420"/>
        <end position="443"/>
    </location>
</feature>
<accession>T0SAG7</accession>
<keyword evidence="4 7" id="KW-0812">Transmembrane</keyword>
<keyword evidence="9" id="KW-1185">Reference proteome</keyword>
<dbReference type="Proteomes" id="UP000030762">
    <property type="component" value="Unassembled WGS sequence"/>
</dbReference>
<feature type="transmembrane region" description="Helical" evidence="7">
    <location>
        <begin position="325"/>
        <end position="343"/>
    </location>
</feature>
<feature type="transmembrane region" description="Helical" evidence="7">
    <location>
        <begin position="385"/>
        <end position="408"/>
    </location>
</feature>
<feature type="transmembrane region" description="Helical" evidence="7">
    <location>
        <begin position="203"/>
        <end position="222"/>
    </location>
</feature>
<dbReference type="RefSeq" id="XP_008603736.1">
    <property type="nucleotide sequence ID" value="XM_008605514.1"/>
</dbReference>
<dbReference type="STRING" id="1156394.T0SAG7"/>
<dbReference type="OrthoDB" id="68515at2759"/>
<dbReference type="VEuPathDB" id="FungiDB:SDRG_00052"/>
<protein>
    <submittedName>
        <fullName evidence="8">Uncharacterized protein</fullName>
    </submittedName>
</protein>
<evidence type="ECO:0000256" key="4">
    <source>
        <dbReference type="ARBA" id="ARBA00022692"/>
    </source>
</evidence>
<evidence type="ECO:0000256" key="1">
    <source>
        <dbReference type="ARBA" id="ARBA00004141"/>
    </source>
</evidence>
<keyword evidence="5 7" id="KW-1133">Transmembrane helix</keyword>
<dbReference type="Pfam" id="PF03092">
    <property type="entry name" value="BT1"/>
    <property type="match status" value="1"/>
</dbReference>
<dbReference type="SUPFAM" id="SSF103473">
    <property type="entry name" value="MFS general substrate transporter"/>
    <property type="match status" value="1"/>
</dbReference>
<gene>
    <name evidence="8" type="ORF">SDRG_00052</name>
</gene>
<feature type="transmembrane region" description="Helical" evidence="7">
    <location>
        <begin position="504"/>
        <end position="528"/>
    </location>
</feature>
<dbReference type="EMBL" id="JH767132">
    <property type="protein sequence ID" value="EQC42313.1"/>
    <property type="molecule type" value="Genomic_DNA"/>
</dbReference>
<dbReference type="InterPro" id="IPR039309">
    <property type="entry name" value="BT1"/>
</dbReference>
<sequence length="543" mass="58975">MQRASDVALRYSTASIDKLNTEAYVGVATPKIDLEGGALRAGGPPVYTSREVLALLFQYGCAGILLGGFSSISYPLFTGYFHMTGAQSNSVRTLMGLGWTCKVFFGLLTDCVPICGYRRKSWIIIGWLCCLAVMLGIACMDLGRPYYGDPALLDIPPENLTAADLAQINESAPTTGGTLAILIGLATAFYVREPASVRGRIQSLAYAVRTGFCTISMVIVGVCMNSPRFAGSFDWDFGVNTIFIVFCAPCVLMPPVAFFFIHDTKMPPFDLRSYLQQTWATIQRRVTWQLVLFIFFSQLLGGYSLTTTAGPYVMMVWANVKNLQSQIQAMAYAGVLSIVVAIIGKYGTHWNWRVVVVSTTLSVVVIDSIVQFCTIFNVWRSPYFYLGAPLVESVPLGIQYIVTTFLIAEVAGVGNEGMMVGLFMTTFNLPSTVGPVLANMLYASFEVDATSISADSMATRYQVAYSYVIYYAAMLLSCVTVVLLPPQKAELHQLQRDAGSYPKVAIAVCIFIVVMFVVAVTGSVLSMFPSTSCLLLAGGSGCE</sequence>
<evidence type="ECO:0000256" key="2">
    <source>
        <dbReference type="ARBA" id="ARBA00007015"/>
    </source>
</evidence>
<dbReference type="PANTHER" id="PTHR31585:SF5">
    <property type="entry name" value="RNA-BINDING S4 DOMAIN-CONTAINING PROTEIN"/>
    <property type="match status" value="1"/>
</dbReference>
<dbReference type="GeneID" id="19940779"/>
<dbReference type="AlphaFoldDB" id="T0SAG7"/>